<accession>A0A2J6RVA5</accession>
<dbReference type="STRING" id="1149755.A0A2J6RVA5"/>
<dbReference type="AlphaFoldDB" id="A0A2J6RVA5"/>
<proteinExistence type="predicted"/>
<dbReference type="OrthoDB" id="438641at2759"/>
<evidence type="ECO:0000313" key="1">
    <source>
        <dbReference type="EMBL" id="PMD42452.1"/>
    </source>
</evidence>
<gene>
    <name evidence="1" type="ORF">L207DRAFT_312188</name>
</gene>
<dbReference type="Proteomes" id="UP000235786">
    <property type="component" value="Unassembled WGS sequence"/>
</dbReference>
<organism evidence="1 2">
    <name type="scientific">Hyaloscypha variabilis (strain UAMH 11265 / GT02V1 / F)</name>
    <name type="common">Meliniomyces variabilis</name>
    <dbReference type="NCBI Taxonomy" id="1149755"/>
    <lineage>
        <taxon>Eukaryota</taxon>
        <taxon>Fungi</taxon>
        <taxon>Dikarya</taxon>
        <taxon>Ascomycota</taxon>
        <taxon>Pezizomycotina</taxon>
        <taxon>Leotiomycetes</taxon>
        <taxon>Helotiales</taxon>
        <taxon>Hyaloscyphaceae</taxon>
        <taxon>Hyaloscypha</taxon>
        <taxon>Hyaloscypha variabilis</taxon>
    </lineage>
</organism>
<sequence>MPADCIVYYHKALCGKDLTNIQNRAQTAFGGKNEVSILRPLAGWPDRISNTYPAPDKGNFCYPDQVTLVLAHAFTICVQAGGHPLENPNIAQMMPSGDTKNPTVAWNFASMVIAPIEILQTLGVDVFANEQWDSWVVMTIW</sequence>
<reference evidence="1 2" key="1">
    <citation type="submission" date="2016-04" db="EMBL/GenBank/DDBJ databases">
        <title>A degradative enzymes factory behind the ericoid mycorrhizal symbiosis.</title>
        <authorList>
            <consortium name="DOE Joint Genome Institute"/>
            <person name="Martino E."/>
            <person name="Morin E."/>
            <person name="Grelet G."/>
            <person name="Kuo A."/>
            <person name="Kohler A."/>
            <person name="Daghino S."/>
            <person name="Barry K."/>
            <person name="Choi C."/>
            <person name="Cichocki N."/>
            <person name="Clum A."/>
            <person name="Copeland A."/>
            <person name="Hainaut M."/>
            <person name="Haridas S."/>
            <person name="Labutti K."/>
            <person name="Lindquist E."/>
            <person name="Lipzen A."/>
            <person name="Khouja H.-R."/>
            <person name="Murat C."/>
            <person name="Ohm R."/>
            <person name="Olson A."/>
            <person name="Spatafora J."/>
            <person name="Veneault-Fourrey C."/>
            <person name="Henrissat B."/>
            <person name="Grigoriev I."/>
            <person name="Martin F."/>
            <person name="Perotto S."/>
        </authorList>
    </citation>
    <scope>NUCLEOTIDE SEQUENCE [LARGE SCALE GENOMIC DNA]</scope>
    <source>
        <strain evidence="1 2">F</strain>
    </source>
</reference>
<protein>
    <submittedName>
        <fullName evidence="1">Uncharacterized protein</fullName>
    </submittedName>
</protein>
<evidence type="ECO:0000313" key="2">
    <source>
        <dbReference type="Proteomes" id="UP000235786"/>
    </source>
</evidence>
<name>A0A2J6RVA5_HYAVF</name>
<keyword evidence="2" id="KW-1185">Reference proteome</keyword>
<dbReference type="EMBL" id="KZ613943">
    <property type="protein sequence ID" value="PMD42452.1"/>
    <property type="molecule type" value="Genomic_DNA"/>
</dbReference>